<name>A0A6J2TD53_DROLE</name>
<dbReference type="PANTHER" id="PTHR12029">
    <property type="entry name" value="RNA METHYLTRANSFERASE"/>
    <property type="match status" value="1"/>
</dbReference>
<dbReference type="GeneID" id="115623625"/>
<dbReference type="InterPro" id="IPR029026">
    <property type="entry name" value="tRNA_m1G_MTases_N"/>
</dbReference>
<dbReference type="InterPro" id="IPR029028">
    <property type="entry name" value="Alpha/beta_knot_MTases"/>
</dbReference>
<dbReference type="OrthoDB" id="241340at2759"/>
<protein>
    <submittedName>
        <fullName evidence="2">Uncharacterized protein LOC115623625</fullName>
    </submittedName>
</protein>
<evidence type="ECO:0000313" key="1">
    <source>
        <dbReference type="Proteomes" id="UP000504634"/>
    </source>
</evidence>
<organism evidence="1 2">
    <name type="scientific">Drosophila lebanonensis</name>
    <name type="common">Fruit fly</name>
    <name type="synonym">Scaptodrosophila lebanonensis</name>
    <dbReference type="NCBI Taxonomy" id="7225"/>
    <lineage>
        <taxon>Eukaryota</taxon>
        <taxon>Metazoa</taxon>
        <taxon>Ecdysozoa</taxon>
        <taxon>Arthropoda</taxon>
        <taxon>Hexapoda</taxon>
        <taxon>Insecta</taxon>
        <taxon>Pterygota</taxon>
        <taxon>Neoptera</taxon>
        <taxon>Endopterygota</taxon>
        <taxon>Diptera</taxon>
        <taxon>Brachycera</taxon>
        <taxon>Muscomorpha</taxon>
        <taxon>Ephydroidea</taxon>
        <taxon>Drosophilidae</taxon>
        <taxon>Scaptodrosophila</taxon>
    </lineage>
</organism>
<dbReference type="GO" id="GO:0030488">
    <property type="term" value="P:tRNA methylation"/>
    <property type="evidence" value="ECO:0007669"/>
    <property type="project" value="TreeGrafter"/>
</dbReference>
<keyword evidence="1" id="KW-1185">Reference proteome</keyword>
<proteinExistence type="predicted"/>
<gene>
    <name evidence="2" type="primary">LOC115623625</name>
</gene>
<accession>A0A6J2TD53</accession>
<reference evidence="2" key="1">
    <citation type="submission" date="2025-08" db="UniProtKB">
        <authorList>
            <consortium name="RefSeq"/>
        </authorList>
    </citation>
    <scope>IDENTIFICATION</scope>
    <source>
        <strain evidence="2">11010-0011.00</strain>
        <tissue evidence="2">Whole body</tissue>
    </source>
</reference>
<dbReference type="AlphaFoldDB" id="A0A6J2TD53"/>
<dbReference type="RefSeq" id="XP_030373924.1">
    <property type="nucleotide sequence ID" value="XM_030518064.1"/>
</dbReference>
<evidence type="ECO:0000313" key="2">
    <source>
        <dbReference type="RefSeq" id="XP_030373924.1"/>
    </source>
</evidence>
<dbReference type="GO" id="GO:0016423">
    <property type="term" value="F:tRNA (guanine) methyltransferase activity"/>
    <property type="evidence" value="ECO:0007669"/>
    <property type="project" value="TreeGrafter"/>
</dbReference>
<dbReference type="PANTHER" id="PTHR12029:SF11">
    <property type="entry name" value="METHYLTRANSFERASE TARBP1-RELATED"/>
    <property type="match status" value="1"/>
</dbReference>
<dbReference type="Proteomes" id="UP000504634">
    <property type="component" value="Unplaced"/>
</dbReference>
<sequence length="1103" mass="129948">MEKKMLSKPPDVGESPINIHRQLNTYIQEQRNIGNNIVDLDCVFEKLIDDNRKNEEILNQVLHCLYRILQNYSSIKWSIGPKVFLIIKSLITVDGPTRNRQELANILECISMYIQIHIHVYTYIHDIWSCCFKPSHKPIMGQLVVQLWEHFYNLSCIGKYSNLPKLLQILLQSDVQDDRLAAYCLMKKLLPFECNIMLSKYRDHPQWRKHCTDYINVMEKLEMQDLDKVPRTLQIILPCIMDERIDYHKLFVNLLSDESNILVLRCTLEFIISYLTMAKLNEFNVLHQFLMATNKTSLYDREAYILPEVQIERFLTKNECSVFLEALAELSWEPVPLHYWLDKLKNYRVKTIDTRALLKISTCVYNIENDILRTRTREHLLKICEEVSENLSLEEYLRFIENLYHAHEYYDTHLLASKVETCIRKNHEIPELSKRCYEVINDDLIQYPTVVYTLLKYFEKKPVANLGWWRFLFTFRVNFYSSNKLNKTCCNFIRNAYGLDIKLLLRNCGDVHKLQQDVVSKLRCVSEEEKLFVQQSTVDLLVTNTPLDALPLKPLELLSMGGPITFANLARYMRMIQPHFCDHNFMAKFNEHLKSYYPTNCIPHRMFQPVANLVHWYIENHNDQMEIKKLIQDFNQTNLRNYIFRNISQIKPSVEELLFSVPTTKSSRIEDSFILTERSIYDRDAYVGEFSDVNNLLSMNNELSEKKTPYTEYSETHRTKIRIIRSIWKLANSLNYNIKVDQLDQWWTALFEPNDLHNVKNMYECLVGNLMINVKPLWDRLRATSDSKQQLSLISVIHIYYSRSICFADLMDVIILLRELTKDAIYQVRLFAQEVIDKLMKNTKHFSEDLKSKAKALWMKEEHRLDATQLDFENKIRLLLPELNPYFTRVDWLLYVTNAPFDEYDGRFLRDSHMGDWRKKLDMLRDEFNAISTKPAYICDIYPVCNFKNELIVVASFPNQYSSLDGLVRTCEVFRVQTLVIFFNEADENCTSSKPSLEIGSILNIIEMKKDGLSEYLLEKRAEGYKIVSNEHSIDSTGLLGFKFPRKCVLQLGYKNHGIIVDGVKISDYAVGISQCEEISALNMNERGSLFIWEYCRQHIPAL</sequence>
<dbReference type="SUPFAM" id="SSF75217">
    <property type="entry name" value="alpha/beta knot"/>
    <property type="match status" value="1"/>
</dbReference>
<dbReference type="InterPro" id="IPR045330">
    <property type="entry name" value="TRM3/TARBP1"/>
</dbReference>
<dbReference type="Gene3D" id="3.40.1280.10">
    <property type="match status" value="1"/>
</dbReference>